<comment type="caution">
    <text evidence="2">The sequence shown here is derived from an EMBL/GenBank/DDBJ whole genome shotgun (WGS) entry which is preliminary data.</text>
</comment>
<evidence type="ECO:0000256" key="1">
    <source>
        <dbReference type="SAM" id="MobiDB-lite"/>
    </source>
</evidence>
<gene>
    <name evidence="2" type="ORF">AXG93_2852s1190</name>
</gene>
<proteinExistence type="predicted"/>
<organism evidence="2 3">
    <name type="scientific">Marchantia polymorpha subsp. ruderalis</name>
    <dbReference type="NCBI Taxonomy" id="1480154"/>
    <lineage>
        <taxon>Eukaryota</taxon>
        <taxon>Viridiplantae</taxon>
        <taxon>Streptophyta</taxon>
        <taxon>Embryophyta</taxon>
        <taxon>Marchantiophyta</taxon>
        <taxon>Marchantiopsida</taxon>
        <taxon>Marchantiidae</taxon>
        <taxon>Marchantiales</taxon>
        <taxon>Marchantiaceae</taxon>
        <taxon>Marchantia</taxon>
    </lineage>
</organism>
<reference evidence="2" key="1">
    <citation type="submission" date="2016-03" db="EMBL/GenBank/DDBJ databases">
        <title>Mechanisms controlling the formation of the plant cell surface in tip-growing cells are functionally conserved among land plants.</title>
        <authorList>
            <person name="Honkanen S."/>
            <person name="Jones V.A."/>
            <person name="Morieri G."/>
            <person name="Champion C."/>
            <person name="Hetherington A.J."/>
            <person name="Kelly S."/>
            <person name="Saint-Marcoux D."/>
            <person name="Proust H."/>
            <person name="Prescott H."/>
            <person name="Dolan L."/>
        </authorList>
    </citation>
    <scope>NUCLEOTIDE SEQUENCE [LARGE SCALE GENOMIC DNA]</scope>
    <source>
        <tissue evidence="2">Whole gametophyte</tissue>
    </source>
</reference>
<protein>
    <submittedName>
        <fullName evidence="2">Uncharacterized protein</fullName>
    </submittedName>
</protein>
<feature type="region of interest" description="Disordered" evidence="1">
    <location>
        <begin position="121"/>
        <end position="158"/>
    </location>
</feature>
<keyword evidence="3" id="KW-1185">Reference proteome</keyword>
<dbReference type="Proteomes" id="UP000077202">
    <property type="component" value="Unassembled WGS sequence"/>
</dbReference>
<name>A0A176WJL3_MARPO</name>
<accession>A0A176WJL3</accession>
<sequence>MLLHLLCQTHHKLIRALQLLVYEWYNMAQSASHLRSASASAAASGSVAASTTTSAPGSAPNAPNTQQHTPLQKRKFKLVEQSGALGVGRLVVGAPSADDNLAGVRDGAISFAAAASSRAAARVSPAAPLPPPAKKSHKVKPEPKPEVPAPGVGPSVSQGRMTCQLSLLARLEFQPTTTDVATAATDLQTPARRCP</sequence>
<evidence type="ECO:0000313" key="3">
    <source>
        <dbReference type="Proteomes" id="UP000077202"/>
    </source>
</evidence>
<feature type="compositionally biased region" description="Low complexity" evidence="1">
    <location>
        <begin position="50"/>
        <end position="63"/>
    </location>
</feature>
<dbReference type="AlphaFoldDB" id="A0A176WJL3"/>
<dbReference type="EMBL" id="LVLJ01000655">
    <property type="protein sequence ID" value="OAE33400.1"/>
    <property type="molecule type" value="Genomic_DNA"/>
</dbReference>
<feature type="region of interest" description="Disordered" evidence="1">
    <location>
        <begin position="50"/>
        <end position="73"/>
    </location>
</feature>
<evidence type="ECO:0000313" key="2">
    <source>
        <dbReference type="EMBL" id="OAE33400.1"/>
    </source>
</evidence>